<keyword evidence="2" id="KW-1185">Reference proteome</keyword>
<accession>A0ABV0NCC3</accession>
<evidence type="ECO:0000313" key="2">
    <source>
        <dbReference type="Proteomes" id="UP001476798"/>
    </source>
</evidence>
<gene>
    <name evidence="1" type="ORF">GOODEAATRI_020761</name>
</gene>
<name>A0ABV0NCC3_9TELE</name>
<proteinExistence type="predicted"/>
<feature type="non-terminal residue" evidence="1">
    <location>
        <position position="1"/>
    </location>
</feature>
<reference evidence="1 2" key="1">
    <citation type="submission" date="2021-06" db="EMBL/GenBank/DDBJ databases">
        <authorList>
            <person name="Palmer J.M."/>
        </authorList>
    </citation>
    <scope>NUCLEOTIDE SEQUENCE [LARGE SCALE GENOMIC DNA]</scope>
    <source>
        <strain evidence="1 2">GA_2019</strain>
        <tissue evidence="1">Muscle</tissue>
    </source>
</reference>
<organism evidence="1 2">
    <name type="scientific">Goodea atripinnis</name>
    <dbReference type="NCBI Taxonomy" id="208336"/>
    <lineage>
        <taxon>Eukaryota</taxon>
        <taxon>Metazoa</taxon>
        <taxon>Chordata</taxon>
        <taxon>Craniata</taxon>
        <taxon>Vertebrata</taxon>
        <taxon>Euteleostomi</taxon>
        <taxon>Actinopterygii</taxon>
        <taxon>Neopterygii</taxon>
        <taxon>Teleostei</taxon>
        <taxon>Neoteleostei</taxon>
        <taxon>Acanthomorphata</taxon>
        <taxon>Ovalentaria</taxon>
        <taxon>Atherinomorphae</taxon>
        <taxon>Cyprinodontiformes</taxon>
        <taxon>Goodeidae</taxon>
        <taxon>Goodea</taxon>
    </lineage>
</organism>
<dbReference type="Proteomes" id="UP001476798">
    <property type="component" value="Unassembled WGS sequence"/>
</dbReference>
<comment type="caution">
    <text evidence="1">The sequence shown here is derived from an EMBL/GenBank/DDBJ whole genome shotgun (WGS) entry which is preliminary data.</text>
</comment>
<protein>
    <submittedName>
        <fullName evidence="1">Uncharacterized protein</fullName>
    </submittedName>
</protein>
<dbReference type="EMBL" id="JAHRIO010031949">
    <property type="protein sequence ID" value="MEQ2169038.1"/>
    <property type="molecule type" value="Genomic_DNA"/>
</dbReference>
<sequence>VCTAAPTGPAWDRVFALEASDCWCRTEKGAFLFTGGAASLSTSRSAKPRNWGMHSVSTQQRQRTIKLLRSGSLCTSAQPRLALS</sequence>
<evidence type="ECO:0000313" key="1">
    <source>
        <dbReference type="EMBL" id="MEQ2169038.1"/>
    </source>
</evidence>